<reference evidence="6 7" key="1">
    <citation type="journal article" date="2023" name="Commun. Biol.">
        <title>Genome analysis of Parmales, the sister group of diatoms, reveals the evolutionary specialization of diatoms from phago-mixotrophs to photoautotrophs.</title>
        <authorList>
            <person name="Ban H."/>
            <person name="Sato S."/>
            <person name="Yoshikawa S."/>
            <person name="Yamada K."/>
            <person name="Nakamura Y."/>
            <person name="Ichinomiya M."/>
            <person name="Sato N."/>
            <person name="Blanc-Mathieu R."/>
            <person name="Endo H."/>
            <person name="Kuwata A."/>
            <person name="Ogata H."/>
        </authorList>
    </citation>
    <scope>NUCLEOTIDE SEQUENCE [LARGE SCALE GENOMIC DNA]</scope>
</reference>
<accession>A0ABQ6MH72</accession>
<keyword evidence="7" id="KW-1185">Reference proteome</keyword>
<comment type="similarity">
    <text evidence="1">Belongs to the sulfatase family.</text>
</comment>
<keyword evidence="2" id="KW-0479">Metal-binding</keyword>
<comment type="caution">
    <text evidence="6">The sequence shown here is derived from an EMBL/GenBank/DDBJ whole genome shotgun (WGS) entry which is preliminary data.</text>
</comment>
<dbReference type="InterPro" id="IPR017850">
    <property type="entry name" value="Alkaline_phosphatase_core_sf"/>
</dbReference>
<protein>
    <recommendedName>
        <fullName evidence="5">Sulfatase N-terminal domain-containing protein</fullName>
    </recommendedName>
</protein>
<evidence type="ECO:0000256" key="2">
    <source>
        <dbReference type="ARBA" id="ARBA00022723"/>
    </source>
</evidence>
<organism evidence="6 7">
    <name type="scientific">Tetraparma gracilis</name>
    <dbReference type="NCBI Taxonomy" id="2962635"/>
    <lineage>
        <taxon>Eukaryota</taxon>
        <taxon>Sar</taxon>
        <taxon>Stramenopiles</taxon>
        <taxon>Ochrophyta</taxon>
        <taxon>Bolidophyceae</taxon>
        <taxon>Parmales</taxon>
        <taxon>Triparmaceae</taxon>
        <taxon>Tetraparma</taxon>
    </lineage>
</organism>
<dbReference type="InterPro" id="IPR000917">
    <property type="entry name" value="Sulfatase_N"/>
</dbReference>
<evidence type="ECO:0000256" key="1">
    <source>
        <dbReference type="ARBA" id="ARBA00008779"/>
    </source>
</evidence>
<name>A0ABQ6MH72_9STRA</name>
<keyword evidence="4" id="KW-0106">Calcium</keyword>
<evidence type="ECO:0000256" key="3">
    <source>
        <dbReference type="ARBA" id="ARBA00022801"/>
    </source>
</evidence>
<dbReference type="PANTHER" id="PTHR42693">
    <property type="entry name" value="ARYLSULFATASE FAMILY MEMBER"/>
    <property type="match status" value="1"/>
</dbReference>
<feature type="domain" description="Sulfatase N-terminal" evidence="5">
    <location>
        <begin position="4"/>
        <end position="374"/>
    </location>
</feature>
<dbReference type="PROSITE" id="PS00523">
    <property type="entry name" value="SULFATASE_1"/>
    <property type="match status" value="1"/>
</dbReference>
<dbReference type="Pfam" id="PF00884">
    <property type="entry name" value="Sulfatase"/>
    <property type="match status" value="1"/>
</dbReference>
<keyword evidence="3" id="KW-0378">Hydrolase</keyword>
<dbReference type="PANTHER" id="PTHR42693:SF53">
    <property type="entry name" value="ENDO-4-O-SULFATASE"/>
    <property type="match status" value="1"/>
</dbReference>
<gene>
    <name evidence="6" type="ORF">TeGR_g982</name>
</gene>
<dbReference type="EMBL" id="BRYB01000230">
    <property type="protein sequence ID" value="GMI25777.1"/>
    <property type="molecule type" value="Genomic_DNA"/>
</dbReference>
<evidence type="ECO:0000313" key="7">
    <source>
        <dbReference type="Proteomes" id="UP001165060"/>
    </source>
</evidence>
<dbReference type="InterPro" id="IPR024607">
    <property type="entry name" value="Sulfatase_CS"/>
</dbReference>
<dbReference type="Gene3D" id="3.40.720.10">
    <property type="entry name" value="Alkaline Phosphatase, subunit A"/>
    <property type="match status" value="1"/>
</dbReference>
<evidence type="ECO:0000256" key="4">
    <source>
        <dbReference type="ARBA" id="ARBA00022837"/>
    </source>
</evidence>
<evidence type="ECO:0000313" key="6">
    <source>
        <dbReference type="EMBL" id="GMI25777.1"/>
    </source>
</evidence>
<proteinExistence type="inferred from homology"/>
<sequence>MRPPHILFLLTDQFRHDAYSSSPNSLNRTTASTPNLDNLAQSGARFSRAYASTPTCTPSRASIMTGRSPWDHGLLGYEKDLSCLNYTTTLASTLDAKYSTFVSGKDHFGFNETGDDAAIMHGFEGGAIYDAGNGQKNNDDYYRYWKTLHGDDVDPVQSDTNEYNITYNTWRGTDYVFPESQHPTAWTADRTLDFIEGFDFGEGEPMFLKASFHRPHSPYDPPKRLHDKYKAMLDSLPGRFLTDGGWDEDNRNRTDMLAEDWHGDPGDEEARKSRAAYFASIEFVDEHVGRILAKLEERGVLDEMYVVWTSDHGDMMGDHFLWRKGFPAEGSTHVPLVVKWPRSRQADFVAPGSVVDAVVEMRDVAPTFFDVAGVLRAAVERDPLITGKSLLPLLTGERDRLRDFLDLEHNVAFQRKYHWNALVGEASNLKYVFNAHTGAENLFNLTADPGELRDLLDGDGWGEERRQMRQVMVDQFEREERGPMYVRDGDLHWPRVPLQFSPNFPCYDGYHPVQSAAQPTAA</sequence>
<evidence type="ECO:0000259" key="5">
    <source>
        <dbReference type="Pfam" id="PF00884"/>
    </source>
</evidence>
<dbReference type="InterPro" id="IPR050738">
    <property type="entry name" value="Sulfatase"/>
</dbReference>
<dbReference type="SUPFAM" id="SSF53649">
    <property type="entry name" value="Alkaline phosphatase-like"/>
    <property type="match status" value="1"/>
</dbReference>
<dbReference type="Proteomes" id="UP001165060">
    <property type="component" value="Unassembled WGS sequence"/>
</dbReference>